<evidence type="ECO:0000313" key="1">
    <source>
        <dbReference type="EMBL" id="MDB8019350.1"/>
    </source>
</evidence>
<dbReference type="AlphaFoldDB" id="A0AAP3VAM4"/>
<organism evidence="1 2">
    <name type="scientific">Agathobacter rectalis</name>
    <dbReference type="NCBI Taxonomy" id="39491"/>
    <lineage>
        <taxon>Bacteria</taxon>
        <taxon>Bacillati</taxon>
        <taxon>Bacillota</taxon>
        <taxon>Clostridia</taxon>
        <taxon>Lachnospirales</taxon>
        <taxon>Lachnospiraceae</taxon>
        <taxon>Agathobacter</taxon>
    </lineage>
</organism>
<dbReference type="Proteomes" id="UP001212823">
    <property type="component" value="Unassembled WGS sequence"/>
</dbReference>
<comment type="caution">
    <text evidence="1">The sequence shown here is derived from an EMBL/GenBank/DDBJ whole genome shotgun (WGS) entry which is preliminary data.</text>
</comment>
<sequence length="62" mass="7243">MIKNISAWKISSLNEYSVQIRLGSNLGGFFYFRKKEDAYGRKTPAVQIAYLKKNQHEFKKSN</sequence>
<evidence type="ECO:0000313" key="2">
    <source>
        <dbReference type="Proteomes" id="UP001212823"/>
    </source>
</evidence>
<reference evidence="1" key="1">
    <citation type="submission" date="2023-01" db="EMBL/GenBank/DDBJ databases">
        <title>Human gut microbiome strain richness.</title>
        <authorList>
            <person name="Chen-Liaw A."/>
        </authorList>
    </citation>
    <scope>NUCLEOTIDE SEQUENCE</scope>
    <source>
        <strain evidence="1">1001283st1_D2_1001283B150209_150212</strain>
    </source>
</reference>
<proteinExistence type="predicted"/>
<dbReference type="RefSeq" id="WP_306774782.1">
    <property type="nucleotide sequence ID" value="NZ_JADNCL010000023.1"/>
</dbReference>
<protein>
    <submittedName>
        <fullName evidence="1">Uncharacterized protein</fullName>
    </submittedName>
</protein>
<dbReference type="EMBL" id="JAQLYE010000049">
    <property type="protein sequence ID" value="MDB8019350.1"/>
    <property type="molecule type" value="Genomic_DNA"/>
</dbReference>
<gene>
    <name evidence="1" type="ORF">PNE45_15175</name>
</gene>
<accession>A0AAP3VAM4</accession>
<name>A0AAP3VAM4_9FIRM</name>